<dbReference type="Pfam" id="PF01408">
    <property type="entry name" value="GFO_IDH_MocA"/>
    <property type="match status" value="1"/>
</dbReference>
<dbReference type="Gene3D" id="3.40.50.720">
    <property type="entry name" value="NAD(P)-binding Rossmann-like Domain"/>
    <property type="match status" value="1"/>
</dbReference>
<dbReference type="Proteomes" id="UP000012073">
    <property type="component" value="Unassembled WGS sequence"/>
</dbReference>
<evidence type="ECO:0000256" key="2">
    <source>
        <dbReference type="ARBA" id="ARBA00023002"/>
    </source>
</evidence>
<name>S0F2X4_CHOCR</name>
<evidence type="ECO:0000259" key="4">
    <source>
        <dbReference type="Pfam" id="PF22725"/>
    </source>
</evidence>
<dbReference type="GO" id="GO:0016491">
    <property type="term" value="F:oxidoreductase activity"/>
    <property type="evidence" value="ECO:0007669"/>
    <property type="project" value="UniProtKB-KW"/>
</dbReference>
<dbReference type="KEGG" id="ccp:CHC_T00007975001"/>
<accession>S0F2X4</accession>
<dbReference type="InterPro" id="IPR000683">
    <property type="entry name" value="Gfo/Idh/MocA-like_OxRdtase_N"/>
</dbReference>
<dbReference type="PhylomeDB" id="S0F2X4"/>
<feature type="domain" description="GFO/IDH/MocA-like oxidoreductase" evidence="4">
    <location>
        <begin position="133"/>
        <end position="253"/>
    </location>
</feature>
<dbReference type="AlphaFoldDB" id="S0F2X4"/>
<dbReference type="PANTHER" id="PTHR42840">
    <property type="entry name" value="NAD(P)-BINDING ROSSMANN-FOLD SUPERFAMILY PROTEIN-RELATED"/>
    <property type="match status" value="1"/>
</dbReference>
<dbReference type="GO" id="GO:0005737">
    <property type="term" value="C:cytoplasm"/>
    <property type="evidence" value="ECO:0007669"/>
    <property type="project" value="TreeGrafter"/>
</dbReference>
<dbReference type="SUPFAM" id="SSF51735">
    <property type="entry name" value="NAD(P)-binding Rossmann-fold domains"/>
    <property type="match status" value="1"/>
</dbReference>
<feature type="domain" description="Gfo/Idh/MocA-like oxidoreductase N-terminal" evidence="3">
    <location>
        <begin position="8"/>
        <end position="124"/>
    </location>
</feature>
<dbReference type="STRING" id="2769.S0F2X4"/>
<evidence type="ECO:0000259" key="3">
    <source>
        <dbReference type="Pfam" id="PF01408"/>
    </source>
</evidence>
<dbReference type="InterPro" id="IPR055170">
    <property type="entry name" value="GFO_IDH_MocA-like_dom"/>
</dbReference>
<keyword evidence="2" id="KW-0560">Oxidoreductase</keyword>
<dbReference type="Pfam" id="PF22725">
    <property type="entry name" value="GFO_IDH_MocA_C3"/>
    <property type="match status" value="1"/>
</dbReference>
<dbReference type="RefSeq" id="XP_005712354.1">
    <property type="nucleotide sequence ID" value="XM_005712297.1"/>
</dbReference>
<keyword evidence="6" id="KW-1185">Reference proteome</keyword>
<proteinExistence type="inferred from homology"/>
<sequence length="350" mass="38049">MAAEKPLIVILGLGEMGLIHARNLSKERRVLLGLASKRKEVLDKTAAELAADRTYSSFDAVFQDSQVKGVVIATPPPSHPHVIKQAAEAGKHIFSEKPLGYDSASIRDALDAVEKSSVRFTVGFNRRWDPDYIAARRAVEAATLGDPVVLKCTSGDPEYPEKYHRGAAKHAMLKDLAVHDIDLARWLTRSEVKRVYAICDAISYPSLKENQDADVTVAILEMACGAKVILHLSRAFHFGYDVTTELFCKKGAMQIGQLHDNAVVTVKDRTSALKVVWDFGERFRVSFTREMEGFAALVLAETAEDAAALVAGDSSYASGEDGLAATVVAEALVKSYLSGMPEVVAERGTE</sequence>
<dbReference type="GeneID" id="17320050"/>
<dbReference type="EMBL" id="HG001523">
    <property type="protein sequence ID" value="CDF77480.1"/>
    <property type="molecule type" value="Genomic_DNA"/>
</dbReference>
<organism evidence="5 6">
    <name type="scientific">Chondrus crispus</name>
    <name type="common">Carrageen Irish moss</name>
    <name type="synonym">Polymorpha crispa</name>
    <dbReference type="NCBI Taxonomy" id="2769"/>
    <lineage>
        <taxon>Eukaryota</taxon>
        <taxon>Rhodophyta</taxon>
        <taxon>Florideophyceae</taxon>
        <taxon>Rhodymeniophycidae</taxon>
        <taxon>Gigartinales</taxon>
        <taxon>Gigartinaceae</taxon>
        <taxon>Chondrus</taxon>
    </lineage>
</organism>
<dbReference type="SUPFAM" id="SSF55347">
    <property type="entry name" value="Glyceraldehyde-3-phosphate dehydrogenase-like, C-terminal domain"/>
    <property type="match status" value="1"/>
</dbReference>
<dbReference type="GO" id="GO:0000166">
    <property type="term" value="F:nucleotide binding"/>
    <property type="evidence" value="ECO:0007669"/>
    <property type="project" value="InterPro"/>
</dbReference>
<evidence type="ECO:0000313" key="6">
    <source>
        <dbReference type="Proteomes" id="UP000012073"/>
    </source>
</evidence>
<evidence type="ECO:0000256" key="1">
    <source>
        <dbReference type="ARBA" id="ARBA00010928"/>
    </source>
</evidence>
<dbReference type="OrthoDB" id="446809at2759"/>
<dbReference type="InterPro" id="IPR036291">
    <property type="entry name" value="NAD(P)-bd_dom_sf"/>
</dbReference>
<dbReference type="OMA" id="RKPVMCE"/>
<gene>
    <name evidence="5" type="ORF">CHC_T00007975001</name>
</gene>
<dbReference type="Gramene" id="CDF77480">
    <property type="protein sequence ID" value="CDF77480"/>
    <property type="gene ID" value="CHC_T00007975001"/>
</dbReference>
<dbReference type="Gene3D" id="3.30.360.10">
    <property type="entry name" value="Dihydrodipicolinate Reductase, domain 2"/>
    <property type="match status" value="1"/>
</dbReference>
<dbReference type="GO" id="GO:0006740">
    <property type="term" value="P:NADPH regeneration"/>
    <property type="evidence" value="ECO:0007669"/>
    <property type="project" value="TreeGrafter"/>
</dbReference>
<reference evidence="6" key="1">
    <citation type="journal article" date="2013" name="Proc. Natl. Acad. Sci. U.S.A.">
        <title>Genome structure and metabolic features in the red seaweed Chondrus crispus shed light on evolution of the Archaeplastida.</title>
        <authorList>
            <person name="Collen J."/>
            <person name="Porcel B."/>
            <person name="Carre W."/>
            <person name="Ball S.G."/>
            <person name="Chaparro C."/>
            <person name="Tonon T."/>
            <person name="Barbeyron T."/>
            <person name="Michel G."/>
            <person name="Noel B."/>
            <person name="Valentin K."/>
            <person name="Elias M."/>
            <person name="Artiguenave F."/>
            <person name="Arun A."/>
            <person name="Aury J.M."/>
            <person name="Barbosa-Neto J.F."/>
            <person name="Bothwell J.H."/>
            <person name="Bouget F.Y."/>
            <person name="Brillet L."/>
            <person name="Cabello-Hurtado F."/>
            <person name="Capella-Gutierrez S."/>
            <person name="Charrier B."/>
            <person name="Cladiere L."/>
            <person name="Cock J.M."/>
            <person name="Coelho S.M."/>
            <person name="Colleoni C."/>
            <person name="Czjzek M."/>
            <person name="Da Silva C."/>
            <person name="Delage L."/>
            <person name="Denoeud F."/>
            <person name="Deschamps P."/>
            <person name="Dittami S.M."/>
            <person name="Gabaldon T."/>
            <person name="Gachon C.M."/>
            <person name="Groisillier A."/>
            <person name="Herve C."/>
            <person name="Jabbari K."/>
            <person name="Katinka M."/>
            <person name="Kloareg B."/>
            <person name="Kowalczyk N."/>
            <person name="Labadie K."/>
            <person name="Leblanc C."/>
            <person name="Lopez P.J."/>
            <person name="McLachlan D.H."/>
            <person name="Meslet-Cladiere L."/>
            <person name="Moustafa A."/>
            <person name="Nehr Z."/>
            <person name="Nyvall Collen P."/>
            <person name="Panaud O."/>
            <person name="Partensky F."/>
            <person name="Poulain J."/>
            <person name="Rensing S.A."/>
            <person name="Rousvoal S."/>
            <person name="Samson G."/>
            <person name="Symeonidi A."/>
            <person name="Weissenbach J."/>
            <person name="Zambounis A."/>
            <person name="Wincker P."/>
            <person name="Boyen C."/>
        </authorList>
    </citation>
    <scope>NUCLEOTIDE SEQUENCE [LARGE SCALE GENOMIC DNA]</scope>
    <source>
        <strain evidence="6">cv. Stackhouse</strain>
    </source>
</reference>
<dbReference type="PANTHER" id="PTHR42840:SF3">
    <property type="entry name" value="BINDING ROSSMANN FOLD OXIDOREDUCTASE, PUTATIVE (AFU_ORTHOLOGUE AFUA_2G10240)-RELATED"/>
    <property type="match status" value="1"/>
</dbReference>
<comment type="similarity">
    <text evidence="1">Belongs to the Gfo/Idh/MocA family.</text>
</comment>
<protein>
    <submittedName>
        <fullName evidence="5">Uncharacterized protein</fullName>
    </submittedName>
</protein>
<evidence type="ECO:0000313" key="5">
    <source>
        <dbReference type="EMBL" id="CDF77480.1"/>
    </source>
</evidence>